<dbReference type="AlphaFoldDB" id="A0A2J8C2A2"/>
<dbReference type="InterPro" id="IPR052432">
    <property type="entry name" value="PITP/CRAL-TRIO"/>
</dbReference>
<dbReference type="InterPro" id="IPR036865">
    <property type="entry name" value="CRAL-TRIO_dom_sf"/>
</dbReference>
<accession>A0A2J8C2A2</accession>
<dbReference type="GO" id="GO:0005811">
    <property type="term" value="C:lipid droplet"/>
    <property type="evidence" value="ECO:0007669"/>
    <property type="project" value="EnsemblFungi"/>
</dbReference>
<evidence type="ECO:0000313" key="5">
    <source>
        <dbReference type="Proteomes" id="UP000236305"/>
    </source>
</evidence>
<dbReference type="EMBL" id="RSDZ01000047">
    <property type="protein sequence ID" value="RXG46694.1"/>
    <property type="molecule type" value="Genomic_DNA"/>
</dbReference>
<dbReference type="PANTHER" id="PTHR46590:SF1">
    <property type="entry name" value="PHOSPHATIDYLINOSITOL TRANSFER PROTEIN CSR1"/>
    <property type="match status" value="1"/>
</dbReference>
<evidence type="ECO:0000313" key="3">
    <source>
        <dbReference type="EMBL" id="PNH31153.1"/>
    </source>
</evidence>
<dbReference type="GO" id="GO:0045717">
    <property type="term" value="P:negative regulation of fatty acid biosynthetic process"/>
    <property type="evidence" value="ECO:0007669"/>
    <property type="project" value="EnsemblFungi"/>
</dbReference>
<dbReference type="GO" id="GO:2001247">
    <property type="term" value="P:positive regulation of phosphatidylcholine biosynthetic process"/>
    <property type="evidence" value="ECO:0007669"/>
    <property type="project" value="EnsemblFungi"/>
</dbReference>
<dbReference type="Gene3D" id="3.40.525.10">
    <property type="entry name" value="CRAL-TRIO lipid binding domain"/>
    <property type="match status" value="1"/>
</dbReference>
<dbReference type="SMART" id="SM01100">
    <property type="entry name" value="CRAL_TRIO_N"/>
    <property type="match status" value="1"/>
</dbReference>
<dbReference type="OMA" id="FMAQYRS"/>
<dbReference type="CDD" id="cd00170">
    <property type="entry name" value="SEC14"/>
    <property type="match status" value="1"/>
</dbReference>
<dbReference type="GO" id="GO:0008526">
    <property type="term" value="F:phosphatidylinositol transfer activity"/>
    <property type="evidence" value="ECO:0007669"/>
    <property type="project" value="EnsemblFungi"/>
</dbReference>
<reference evidence="4 6" key="2">
    <citation type="submission" date="2018-12" db="EMBL/GenBank/DDBJ databases">
        <title>Genome of Verticillium dahliae isolate Getta Getta.</title>
        <authorList>
            <person name="Gardiner D.M."/>
        </authorList>
    </citation>
    <scope>NUCLEOTIDE SEQUENCE [LARGE SCALE GENOMIC DNA]</scope>
    <source>
        <strain evidence="4 6">Getta Getta</strain>
    </source>
</reference>
<organism evidence="4 6">
    <name type="scientific">Verticillium dahliae</name>
    <name type="common">Verticillium wilt</name>
    <dbReference type="NCBI Taxonomy" id="27337"/>
    <lineage>
        <taxon>Eukaryota</taxon>
        <taxon>Fungi</taxon>
        <taxon>Dikarya</taxon>
        <taxon>Ascomycota</taxon>
        <taxon>Pezizomycotina</taxon>
        <taxon>Sordariomycetes</taxon>
        <taxon>Hypocreomycetidae</taxon>
        <taxon>Glomerellales</taxon>
        <taxon>Plectosphaerellaceae</taxon>
        <taxon>Verticillium</taxon>
    </lineage>
</organism>
<dbReference type="OrthoDB" id="43460at2759"/>
<feature type="region of interest" description="Disordered" evidence="1">
    <location>
        <begin position="33"/>
        <end position="52"/>
    </location>
</feature>
<dbReference type="PROSITE" id="PS50191">
    <property type="entry name" value="CRAL_TRIO"/>
    <property type="match status" value="1"/>
</dbReference>
<dbReference type="Proteomes" id="UP000236305">
    <property type="component" value="Unassembled WGS sequence"/>
</dbReference>
<dbReference type="InterPro" id="IPR001251">
    <property type="entry name" value="CRAL-TRIO_dom"/>
</dbReference>
<evidence type="ECO:0000259" key="2">
    <source>
        <dbReference type="PROSITE" id="PS50191"/>
    </source>
</evidence>
<dbReference type="SUPFAM" id="SSF52087">
    <property type="entry name" value="CRAL/TRIO domain"/>
    <property type="match status" value="1"/>
</dbReference>
<dbReference type="SMART" id="SM00516">
    <property type="entry name" value="SEC14"/>
    <property type="match status" value="1"/>
</dbReference>
<dbReference type="GO" id="GO:0005829">
    <property type="term" value="C:cytosol"/>
    <property type="evidence" value="ECO:0007669"/>
    <property type="project" value="EnsemblFungi"/>
</dbReference>
<dbReference type="GO" id="GO:0043001">
    <property type="term" value="P:Golgi to plasma membrane protein transport"/>
    <property type="evidence" value="ECO:0007669"/>
    <property type="project" value="EnsemblFungi"/>
</dbReference>
<dbReference type="GO" id="GO:0005768">
    <property type="term" value="C:endosome"/>
    <property type="evidence" value="ECO:0007669"/>
    <property type="project" value="EnsemblFungi"/>
</dbReference>
<dbReference type="PANTHER" id="PTHR46590">
    <property type="entry name" value="PHOSPHATIDYLINOSITOL TRANSFER PROTEIN CSR1-RELATED"/>
    <property type="match status" value="1"/>
</dbReference>
<dbReference type="Proteomes" id="UP000288725">
    <property type="component" value="Chromosome 6"/>
</dbReference>
<dbReference type="GO" id="GO:0046488">
    <property type="term" value="P:phosphatidylinositol metabolic process"/>
    <property type="evidence" value="ECO:0007669"/>
    <property type="project" value="EnsemblFungi"/>
</dbReference>
<dbReference type="SUPFAM" id="SSF46938">
    <property type="entry name" value="CRAL/TRIO N-terminal domain"/>
    <property type="match status" value="1"/>
</dbReference>
<dbReference type="EMBL" id="MPSH01000017">
    <property type="protein sequence ID" value="PNH31153.1"/>
    <property type="molecule type" value="Genomic_DNA"/>
</dbReference>
<evidence type="ECO:0000256" key="1">
    <source>
        <dbReference type="SAM" id="MobiDB-lite"/>
    </source>
</evidence>
<evidence type="ECO:0000313" key="4">
    <source>
        <dbReference type="EMBL" id="RXG46694.1"/>
    </source>
</evidence>
<feature type="domain" description="CRAL-TRIO" evidence="2">
    <location>
        <begin position="127"/>
        <end position="286"/>
    </location>
</feature>
<proteinExistence type="predicted"/>
<gene>
    <name evidence="3" type="ORF">BJF96_g5577</name>
    <name evidence="4" type="ORF">VDGE_08246</name>
</gene>
<evidence type="ECO:0000313" key="6">
    <source>
        <dbReference type="Proteomes" id="UP000288725"/>
    </source>
</evidence>
<comment type="caution">
    <text evidence="4">The sequence shown here is derived from an EMBL/GenBank/DDBJ whole genome shotgun (WGS) entry which is preliminary data.</text>
</comment>
<dbReference type="InterPro" id="IPR036273">
    <property type="entry name" value="CRAL/TRIO_N_dom_sf"/>
</dbReference>
<protein>
    <recommendedName>
        <fullName evidence="2">CRAL-TRIO domain-containing protein</fullName>
    </recommendedName>
</protein>
<dbReference type="InterPro" id="IPR011074">
    <property type="entry name" value="CRAL/TRIO_N_dom"/>
</dbReference>
<sequence>MTQTVEPGTLGHLTADEQSKLQEAWKLLLELSGVNSPHDDPPSDVSQDHQFTGTSPKVFRERFWGSVRQHHPDAIVLRFLRARKWDVEKAVEMLIATIDWRHERRMDEEIVRKGESVALITSPSEDEKNFLAQYRSGKSYVRGSDLEGRPVYIVKARLHNPSLQSAAAMEAFVLHNVETISLMVKAPNDKTCFVFDLSGFGLRNMDFHVVQFLVQVFEARYPESLGLVLVHNAPFVFWGIWSVIKHWLDPVVASKITFTSGKTGLSKYIPPENLQKSYGGNDSWEYKYIEPVVGENERLNDEEKRSKIQAEHDDLICQFEKSTAEWGRHEAGSDEAKRIDGRRVEIARKMEVNYWKLDPYLRSRTHYHRAGVIDAGGKIDCRATKVM</sequence>
<dbReference type="Pfam" id="PF03765">
    <property type="entry name" value="CRAL_TRIO_N"/>
    <property type="match status" value="1"/>
</dbReference>
<dbReference type="Pfam" id="PF00650">
    <property type="entry name" value="CRAL_TRIO"/>
    <property type="match status" value="1"/>
</dbReference>
<dbReference type="GO" id="GO:1901352">
    <property type="term" value="P:negative regulation of phosphatidylglycerol biosynthetic process"/>
    <property type="evidence" value="ECO:0007669"/>
    <property type="project" value="EnsemblFungi"/>
</dbReference>
<reference evidence="3 5" key="1">
    <citation type="submission" date="2017-12" db="EMBL/GenBank/DDBJ databases">
        <title>Comparative genomics yields insights into virulence evolution of Verticillium dahliae.</title>
        <authorList>
            <person name="Fan R."/>
            <person name="Armitage A.D."/>
            <person name="Cascant-Lopez E."/>
            <person name="Sobczyk M."/>
            <person name="Cockerton H.M."/>
            <person name="Harrison R.J."/>
        </authorList>
    </citation>
    <scope>NUCLEOTIDE SEQUENCE [LARGE SCALE GENOMIC DNA]</scope>
    <source>
        <strain evidence="3 5">12008</strain>
    </source>
</reference>
<name>A0A2J8C2A2_VERDA</name>